<dbReference type="KEGG" id="broo:brsh051_03430"/>
<dbReference type="GO" id="GO:0044550">
    <property type="term" value="P:secondary metabolite biosynthetic process"/>
    <property type="evidence" value="ECO:0007669"/>
    <property type="project" value="TreeGrafter"/>
</dbReference>
<comment type="cofactor">
    <cofactor evidence="1">
        <name>pantetheine 4'-phosphate</name>
        <dbReference type="ChEBI" id="CHEBI:47942"/>
    </cofactor>
</comment>
<dbReference type="GO" id="GO:0008610">
    <property type="term" value="P:lipid biosynthetic process"/>
    <property type="evidence" value="ECO:0007669"/>
    <property type="project" value="UniProtKB-ARBA"/>
</dbReference>
<evidence type="ECO:0000313" key="5">
    <source>
        <dbReference type="Proteomes" id="UP001431656"/>
    </source>
</evidence>
<reference evidence="4" key="1">
    <citation type="journal article" date="2024" name="Int. J. Syst. Evol. Microbiol.">
        <title>Brooklawnia propionicigenes sp. nov., a facultatively anaerobic, propionate-producing bacterium isolated from a methanogenic reactor treating waste from cattle farms.</title>
        <authorList>
            <person name="Akita Y."/>
            <person name="Ueki A."/>
            <person name="Tonouchi A."/>
            <person name="Sugawara Y."/>
            <person name="Honma S."/>
            <person name="Kaku N."/>
            <person name="Ueki K."/>
        </authorList>
    </citation>
    <scope>NUCLEOTIDE SEQUENCE</scope>
    <source>
        <strain evidence="4">SH051</strain>
    </source>
</reference>
<feature type="region of interest" description="Disordered" evidence="2">
    <location>
        <begin position="1"/>
        <end position="22"/>
    </location>
</feature>
<dbReference type="Gene3D" id="3.30.559.10">
    <property type="entry name" value="Chloramphenicol acetyltransferase-like domain"/>
    <property type="match status" value="1"/>
</dbReference>
<dbReference type="EMBL" id="AP028056">
    <property type="protein sequence ID" value="BEH01062.1"/>
    <property type="molecule type" value="Genomic_DNA"/>
</dbReference>
<dbReference type="GO" id="GO:0003824">
    <property type="term" value="F:catalytic activity"/>
    <property type="evidence" value="ECO:0007669"/>
    <property type="project" value="InterPro"/>
</dbReference>
<evidence type="ECO:0000256" key="1">
    <source>
        <dbReference type="ARBA" id="ARBA00001957"/>
    </source>
</evidence>
<dbReference type="AlphaFoldDB" id="A0AAN0MEL8"/>
<accession>A0AAN0MEL8</accession>
<dbReference type="RefSeq" id="WP_340312733.1">
    <property type="nucleotide sequence ID" value="NZ_AP028056.1"/>
</dbReference>
<dbReference type="Pfam" id="PF00668">
    <property type="entry name" value="Condensation"/>
    <property type="match status" value="1"/>
</dbReference>
<protein>
    <recommendedName>
        <fullName evidence="3">Carrier domain-containing protein</fullName>
    </recommendedName>
</protein>
<dbReference type="GO" id="GO:0005737">
    <property type="term" value="C:cytoplasm"/>
    <property type="evidence" value="ECO:0007669"/>
    <property type="project" value="TreeGrafter"/>
</dbReference>
<organism evidence="4 5">
    <name type="scientific">Brooklawnia propionicigenes</name>
    <dbReference type="NCBI Taxonomy" id="3041175"/>
    <lineage>
        <taxon>Bacteria</taxon>
        <taxon>Bacillati</taxon>
        <taxon>Actinomycetota</taxon>
        <taxon>Actinomycetes</taxon>
        <taxon>Propionibacteriales</taxon>
        <taxon>Propionibacteriaceae</taxon>
        <taxon>Brooklawnia</taxon>
    </lineage>
</organism>
<dbReference type="InterPro" id="IPR023213">
    <property type="entry name" value="CAT-like_dom_sf"/>
</dbReference>
<name>A0AAN0MEL8_9ACTN</name>
<evidence type="ECO:0000313" key="4">
    <source>
        <dbReference type="EMBL" id="BEH01062.1"/>
    </source>
</evidence>
<evidence type="ECO:0000259" key="3">
    <source>
        <dbReference type="PROSITE" id="PS50075"/>
    </source>
</evidence>
<dbReference type="PANTHER" id="PTHR45527:SF1">
    <property type="entry name" value="FATTY ACID SYNTHASE"/>
    <property type="match status" value="1"/>
</dbReference>
<feature type="domain" description="Carrier" evidence="3">
    <location>
        <begin position="956"/>
        <end position="1032"/>
    </location>
</feature>
<dbReference type="GO" id="GO:0043041">
    <property type="term" value="P:amino acid activation for nonribosomal peptide biosynthetic process"/>
    <property type="evidence" value="ECO:0007669"/>
    <property type="project" value="TreeGrafter"/>
</dbReference>
<dbReference type="CDD" id="cd05930">
    <property type="entry name" value="A_NRPS"/>
    <property type="match status" value="1"/>
</dbReference>
<feature type="region of interest" description="Disordered" evidence="2">
    <location>
        <begin position="1040"/>
        <end position="1072"/>
    </location>
</feature>
<dbReference type="SUPFAM" id="SSF47336">
    <property type="entry name" value="ACP-like"/>
    <property type="match status" value="1"/>
</dbReference>
<dbReference type="GO" id="GO:0031177">
    <property type="term" value="F:phosphopantetheine binding"/>
    <property type="evidence" value="ECO:0007669"/>
    <property type="project" value="TreeGrafter"/>
</dbReference>
<dbReference type="Pfam" id="PF00550">
    <property type="entry name" value="PP-binding"/>
    <property type="match status" value="1"/>
</dbReference>
<dbReference type="PANTHER" id="PTHR45527">
    <property type="entry name" value="NONRIBOSOMAL PEPTIDE SYNTHETASE"/>
    <property type="match status" value="1"/>
</dbReference>
<dbReference type="PROSITE" id="PS50075">
    <property type="entry name" value="CARRIER"/>
    <property type="match status" value="1"/>
</dbReference>
<dbReference type="InterPro" id="IPR042099">
    <property type="entry name" value="ANL_N_sf"/>
</dbReference>
<dbReference type="Gene3D" id="3.40.50.12780">
    <property type="entry name" value="N-terminal domain of ligase-like"/>
    <property type="match status" value="1"/>
</dbReference>
<dbReference type="InterPro" id="IPR020845">
    <property type="entry name" value="AMP-binding_CS"/>
</dbReference>
<dbReference type="SUPFAM" id="SSF52777">
    <property type="entry name" value="CoA-dependent acyltransferases"/>
    <property type="match status" value="2"/>
</dbReference>
<gene>
    <name evidence="4" type="ORF">brsh051_03430</name>
</gene>
<dbReference type="InterPro" id="IPR009081">
    <property type="entry name" value="PP-bd_ACP"/>
</dbReference>
<dbReference type="Proteomes" id="UP001431656">
    <property type="component" value="Chromosome"/>
</dbReference>
<sequence>MTRTEAAVAPSTGCGEPGRPTSWPQNTMLRQFELNPADTTLTLVRLMRVRGEVDPELLRCAVDSVLRRDPGLAVRLARTQSGWKSIPGPHPDQRCRLVEMDPETTEGDVITMARHLQEMAMPIENAPLVDAELIVTDKRATYLLVRASHLVWDARTGYLVCDRVGQLCAGHDPYSDPDVAGAVLDPVRADEAEMERATESFRQDFKDFATFGHSAMLGVKDEKGRLTGRRDELVLDGEFASSLRSTMSTHRIPASAFFIAVAALLQARLTDEEVVVFGCPVSTRVCQQACGCHVNTLPVKVAVEGGRTFLEYVKTVQISILESLRRRGVDYSATGMTPVLGSLASCFTHQGVEPSGLDEEIRLEPLQVPLGHVAFPLSVVSSEFIDATGGGFRCVIEVGSWADDIDVVGAFSSLIRQILSDPCSPLDSIGLVDPDGPSPVLEALAAYGRGSTATVVDMMGRTAQRYPDQVALIEPGRIVSHRQLDVDGRRLASEINARWPEAEHVVVCHRWGIDEVLAVTSVLRSGRAYVPIDPDLISRIPSVFETLGRVPVIGDCETVATLADHGVTAVELSELLAGAQDTVPDQAEVDLDAPAYVMFTSGSTGRPKGVEVSHRALGAFLTSWLQVVTCGPGESWVRLHHLAFDASVLDILVPLVSGGAVHLPDLDVVRDVQRCARALVDSRATSVLLTPSLADQIMRFLPDEGLPALRVTVLGAEAVPIAVASQWATRVMPRGGRVLNAYGPTESTVACITGDLTSDDLSQDGGGAPLGTPLPHAGVATVDSALRLVPPGVPGELLVAGESLATEYLGMPEETQRAFITDPGRLKGRWYRTGDRVRLCRDNRFVFLGRMDGQVKLGGFRVELGEVSAALRRVTGAAVVAAFMDPEQPSRLMAAVVSDRARDVPTWKAGMRQLLPACMVPQRIACVSSMPTNGNGKLDVAALARLIAHEQVPARTITDPVEREIHRTVASVIGHEDFTCTENLFDAGLTSLSLIQVFDVLQSAYPEAGLAVVDLFQNPTIESLALRVRPAREVELRDRELQEAREAERRARREHEWQRRREINAKHHRRDG</sequence>
<proteinExistence type="predicted"/>
<dbReference type="PROSITE" id="PS00455">
    <property type="entry name" value="AMP_BINDING"/>
    <property type="match status" value="1"/>
</dbReference>
<dbReference type="InterPro" id="IPR000873">
    <property type="entry name" value="AMP-dep_synth/lig_dom"/>
</dbReference>
<dbReference type="Pfam" id="PF00501">
    <property type="entry name" value="AMP-binding"/>
    <property type="match status" value="1"/>
</dbReference>
<evidence type="ECO:0000256" key="2">
    <source>
        <dbReference type="SAM" id="MobiDB-lite"/>
    </source>
</evidence>
<dbReference type="InterPro" id="IPR001242">
    <property type="entry name" value="Condensation_dom"/>
</dbReference>
<keyword evidence="5" id="KW-1185">Reference proteome</keyword>
<dbReference type="InterPro" id="IPR036736">
    <property type="entry name" value="ACP-like_sf"/>
</dbReference>
<dbReference type="InterPro" id="IPR045851">
    <property type="entry name" value="AMP-bd_C_sf"/>
</dbReference>
<dbReference type="Gene3D" id="1.10.1200.10">
    <property type="entry name" value="ACP-like"/>
    <property type="match status" value="1"/>
</dbReference>
<dbReference type="Gene3D" id="3.30.559.30">
    <property type="entry name" value="Nonribosomal peptide synthetase, condensation domain"/>
    <property type="match status" value="1"/>
</dbReference>
<dbReference type="Gene3D" id="3.30.300.30">
    <property type="match status" value="1"/>
</dbReference>
<dbReference type="SUPFAM" id="SSF56801">
    <property type="entry name" value="Acetyl-CoA synthetase-like"/>
    <property type="match status" value="1"/>
</dbReference>